<feature type="domain" description="Helicase ATP-binding" evidence="1">
    <location>
        <begin position="1322"/>
        <end position="1557"/>
    </location>
</feature>
<keyword evidence="2" id="KW-0547">Nucleotide-binding</keyword>
<evidence type="ECO:0000313" key="3">
    <source>
        <dbReference type="Proteomes" id="UP000824238"/>
    </source>
</evidence>
<comment type="caution">
    <text evidence="2">The sequence shown here is derived from an EMBL/GenBank/DDBJ whole genome shotgun (WGS) entry which is preliminary data.</text>
</comment>
<dbReference type="InterPro" id="IPR016151">
    <property type="entry name" value="DNA_mismatch_repair_MutS_N"/>
</dbReference>
<sequence length="1557" mass="174873">MDDVLRLGGNTEELRMRVAAEFEKRRSIDEIAAFLPTVYQGGNGFIIDGEKYAVWFSEDGIRVAHGEQARYERGAQLIMWADAAARIGELLGDGRFATKEEVTGAEDYEHELIARKLRDLQHDLSKGNEGLFPNLADVDGGYPEAVQKIAAKLADPEGREAVLGDYLAFREAYKADRSVLRFHYHDVDGIFVSLAAQLLERRKFTSDMERVPEVNSFITQDEIGDALSHGGGTVGSKWRIFKYFTEEHSLSEKAAVLKDLYGIGGRSHALSGATGSGENHDANGIRLTKPGCENVILTWSAVARRIDELIASDRYMTEAELAEYDLHTAAYAKYMDVKANNSDAIVLVGHGGNYYAYTPDAEQVSRTLDLREQHAGGLDYVVIPGEQLDEALEKLRSRSAVIYVDEAGVEHTLPFIISDAEREQYEKQLMVALVNDSAYVNAVRNSDRQNALDEGFSAIRRIAAASTDMRFQKLYHDDAEFRNGLRNDVLAAAYKEMSERGNVGVEQSETSHEPTPVVYIPVDGEWQGFPSVAAAEEAALEEFQKETRRRARNFRITDEHLGEGGAKTKCRANIEAIQLLKYLERNGFQASPEQQDVLSRYVGWGGIPEVFDESKSEWSKEYAELKALLTPEEYDAARGSTLNAHYTSPAVIRAIYEAVGGMGFEGGRILEPSMGVGNFFGLLPENMANSQLYGVELDSITGRIAKQLYPEADITVAGFETTNRPGFYDLAVGNVPFGQYQVHDPEYDRLGFSIHNYFAAKMLDQVRPGGLVAFVTSRYTLDAKDESVRRYLAERGELLGAIRLPNNAFRANAGTDVVSDIIFLQRREVPATELPDWVHVDTTPEGFTVNRYFIDHPDMVLGTPTAESTQYGRQDYTVAPIEGADLSEQLHEAVQNIHGEYTEREIEEAERSDILPADPDVRNYSFTLVDGEVYYREGGIMARQDVSAAMTDRIKGLMELRDCTRRLIQLQTEDASDVEIAAEQQRLNTLYDAYTAKHGLISNRENKRVFSDDSSYYLLCSLEILDEDGKLERKADMFTRRTIQPHRPVEHTETAAEALAVSLNELGRVDMEYMSRLCGKSDAEIAAELSGVIFRVPGEERYATADEYLSGNVREKLREAEAAAKADPSFNVNVESLRAAQPRELTASEIDVRLGATWIEPRYIEQFMVETFQPTYWASRSMSVNYSPYTSEWRIEGKNAVGAADVNAFSTYGTSRISAYKILENTLNLRDVRIYDKIVDSDGTERRVLNVKETTLAQQKQQVIKDAFRDWLWKDPKRRETLVARYNELFNSTRPREYDGSHLTFPGINPEIELREHQRNAIARILYGGNTLLAHEVGAGKTFTMAAAAMEAKRLGLCRKPMFAVPNHLTEQWASEFLRLYPSANVLVATKKDFEPANRKKFCARIATGDYDAVIIGHSQFERIPVSQERQERLLRSEIEDITEGINQLKRSSGERFSIKSMEKTKKSLEAKLKKLLDSPKDDVVTFEELGVDRLFVDEAHSHKNLYYHTKMQNVAGLSSAEAQKSSDMYMKCRYMDELTGSRGIVFATGTPVSNSM</sequence>
<dbReference type="InterPro" id="IPR006935">
    <property type="entry name" value="Helicase/UvrB_N"/>
</dbReference>
<dbReference type="GO" id="GO:0005524">
    <property type="term" value="F:ATP binding"/>
    <property type="evidence" value="ECO:0007669"/>
    <property type="project" value="InterPro"/>
</dbReference>
<keyword evidence="2" id="KW-0067">ATP-binding</keyword>
<dbReference type="Pfam" id="PF01624">
    <property type="entry name" value="MutS_I"/>
    <property type="match status" value="1"/>
</dbReference>
<dbReference type="SUPFAM" id="SSF53335">
    <property type="entry name" value="S-adenosyl-L-methionine-dependent methyltransferases"/>
    <property type="match status" value="1"/>
</dbReference>
<organism evidence="2 3">
    <name type="scientific">Candidatus Scatomorpha intestinigallinarum</name>
    <dbReference type="NCBI Taxonomy" id="2840923"/>
    <lineage>
        <taxon>Bacteria</taxon>
        <taxon>Bacillati</taxon>
        <taxon>Bacillota</taxon>
        <taxon>Clostridia</taxon>
        <taxon>Eubacteriales</taxon>
        <taxon>Candidatus Scatomorpha</taxon>
    </lineage>
</organism>
<dbReference type="SUPFAM" id="SSF52540">
    <property type="entry name" value="P-loop containing nucleoside triphosphate hydrolases"/>
    <property type="match status" value="1"/>
</dbReference>
<dbReference type="SUPFAM" id="SSF55271">
    <property type="entry name" value="DNA repair protein MutS, domain I"/>
    <property type="match status" value="1"/>
</dbReference>
<dbReference type="PANTHER" id="PTHR41313">
    <property type="entry name" value="ADENINE-SPECIFIC METHYLTRANSFERASE"/>
    <property type="match status" value="1"/>
</dbReference>
<dbReference type="SMART" id="SM00487">
    <property type="entry name" value="DEXDc"/>
    <property type="match status" value="1"/>
</dbReference>
<dbReference type="InterPro" id="IPR052933">
    <property type="entry name" value="DNA_Protect_Modify"/>
</dbReference>
<proteinExistence type="predicted"/>
<dbReference type="PROSITE" id="PS51192">
    <property type="entry name" value="HELICASE_ATP_BIND_1"/>
    <property type="match status" value="1"/>
</dbReference>
<dbReference type="Proteomes" id="UP000824238">
    <property type="component" value="Unassembled WGS sequence"/>
</dbReference>
<evidence type="ECO:0000313" key="2">
    <source>
        <dbReference type="EMBL" id="HIR54529.1"/>
    </source>
</evidence>
<keyword evidence="2" id="KW-0347">Helicase</keyword>
<protein>
    <submittedName>
        <fullName evidence="2">DEAD/DEAH box helicase family protein</fullName>
    </submittedName>
</protein>
<reference evidence="2" key="2">
    <citation type="journal article" date="2021" name="PeerJ">
        <title>Extensive microbial diversity within the chicken gut microbiome revealed by metagenomics and culture.</title>
        <authorList>
            <person name="Gilroy R."/>
            <person name="Ravi A."/>
            <person name="Getino M."/>
            <person name="Pursley I."/>
            <person name="Horton D.L."/>
            <person name="Alikhan N.F."/>
            <person name="Baker D."/>
            <person name="Gharbi K."/>
            <person name="Hall N."/>
            <person name="Watson M."/>
            <person name="Adriaenssens E.M."/>
            <person name="Foster-Nyarko E."/>
            <person name="Jarju S."/>
            <person name="Secka A."/>
            <person name="Antonio M."/>
            <person name="Oren A."/>
            <person name="Chaudhuri R.R."/>
            <person name="La Ragione R."/>
            <person name="Hildebrand F."/>
            <person name="Pallen M.J."/>
        </authorList>
    </citation>
    <scope>NUCLEOTIDE SEQUENCE</scope>
    <source>
        <strain evidence="2">ChiGjej3B3-7149</strain>
    </source>
</reference>
<dbReference type="Pfam" id="PF04851">
    <property type="entry name" value="ResIII"/>
    <property type="match status" value="1"/>
</dbReference>
<dbReference type="InterPro" id="IPR027417">
    <property type="entry name" value="P-loop_NTPase"/>
</dbReference>
<dbReference type="Gene3D" id="3.40.50.150">
    <property type="entry name" value="Vaccinia Virus protein VP39"/>
    <property type="match status" value="1"/>
</dbReference>
<evidence type="ECO:0000259" key="1">
    <source>
        <dbReference type="PROSITE" id="PS51192"/>
    </source>
</evidence>
<dbReference type="Gene3D" id="3.40.1170.10">
    <property type="entry name" value="DNA repair protein MutS, domain I"/>
    <property type="match status" value="1"/>
</dbReference>
<dbReference type="GO" id="GO:0004386">
    <property type="term" value="F:helicase activity"/>
    <property type="evidence" value="ECO:0007669"/>
    <property type="project" value="UniProtKB-KW"/>
</dbReference>
<dbReference type="Gene3D" id="3.40.50.300">
    <property type="entry name" value="P-loop containing nucleotide triphosphate hydrolases"/>
    <property type="match status" value="1"/>
</dbReference>
<dbReference type="GO" id="GO:0016787">
    <property type="term" value="F:hydrolase activity"/>
    <property type="evidence" value="ECO:0007669"/>
    <property type="project" value="InterPro"/>
</dbReference>
<reference evidence="2" key="1">
    <citation type="submission" date="2020-10" db="EMBL/GenBank/DDBJ databases">
        <authorList>
            <person name="Gilroy R."/>
        </authorList>
    </citation>
    <scope>NUCLEOTIDE SEQUENCE</scope>
    <source>
        <strain evidence="2">ChiGjej3B3-7149</strain>
    </source>
</reference>
<dbReference type="InterPro" id="IPR029063">
    <property type="entry name" value="SAM-dependent_MTases_sf"/>
</dbReference>
<name>A0A9D1DKM7_9FIRM</name>
<dbReference type="InterPro" id="IPR007695">
    <property type="entry name" value="DNA_mismatch_repair_MutS-lik_N"/>
</dbReference>
<gene>
    <name evidence="2" type="ORF">IAD36_02865</name>
</gene>
<dbReference type="InterPro" id="IPR014001">
    <property type="entry name" value="Helicase_ATP-bd"/>
</dbReference>
<dbReference type="GO" id="GO:0030983">
    <property type="term" value="F:mismatched DNA binding"/>
    <property type="evidence" value="ECO:0007669"/>
    <property type="project" value="InterPro"/>
</dbReference>
<accession>A0A9D1DKM7</accession>
<feature type="non-terminal residue" evidence="2">
    <location>
        <position position="1557"/>
    </location>
</feature>
<dbReference type="PANTHER" id="PTHR41313:SF1">
    <property type="entry name" value="DNA METHYLASE ADENINE-SPECIFIC DOMAIN-CONTAINING PROTEIN"/>
    <property type="match status" value="1"/>
</dbReference>
<dbReference type="EMBL" id="DVHH01000073">
    <property type="protein sequence ID" value="HIR54529.1"/>
    <property type="molecule type" value="Genomic_DNA"/>
</dbReference>
<keyword evidence="2" id="KW-0378">Hydrolase</keyword>
<dbReference type="GO" id="GO:0006298">
    <property type="term" value="P:mismatch repair"/>
    <property type="evidence" value="ECO:0007669"/>
    <property type="project" value="InterPro"/>
</dbReference>